<dbReference type="InterPro" id="IPR011527">
    <property type="entry name" value="ABC1_TM_dom"/>
</dbReference>
<keyword evidence="5" id="KW-0547">Nucleotide-binding</keyword>
<evidence type="ECO:0000313" key="16">
    <source>
        <dbReference type="Proteomes" id="UP000292665"/>
    </source>
</evidence>
<dbReference type="SUPFAM" id="SSF90123">
    <property type="entry name" value="ABC transporter transmembrane region"/>
    <property type="match status" value="1"/>
</dbReference>
<evidence type="ECO:0000256" key="2">
    <source>
        <dbReference type="ARBA" id="ARBA00022448"/>
    </source>
</evidence>
<feature type="transmembrane region" description="Helical" evidence="10">
    <location>
        <begin position="313"/>
        <end position="335"/>
    </location>
</feature>
<evidence type="ECO:0000256" key="1">
    <source>
        <dbReference type="ARBA" id="ARBA00004651"/>
    </source>
</evidence>
<feature type="region of interest" description="Disordered" evidence="9">
    <location>
        <begin position="730"/>
        <end position="774"/>
    </location>
</feature>
<dbReference type="InterPro" id="IPR036640">
    <property type="entry name" value="ABC1_TM_sf"/>
</dbReference>
<feature type="transmembrane region" description="Helical" evidence="10">
    <location>
        <begin position="393"/>
        <end position="414"/>
    </location>
</feature>
<keyword evidence="3" id="KW-1003">Cell membrane</keyword>
<dbReference type="GO" id="GO:0016887">
    <property type="term" value="F:ATP hydrolysis activity"/>
    <property type="evidence" value="ECO:0007669"/>
    <property type="project" value="InterPro"/>
</dbReference>
<accession>A0A174B2W2</accession>
<keyword evidence="2" id="KW-0813">Transport</keyword>
<evidence type="ECO:0000256" key="8">
    <source>
        <dbReference type="ARBA" id="ARBA00023136"/>
    </source>
</evidence>
<protein>
    <submittedName>
        <fullName evidence="14">ABC transporter ATP-binding protein</fullName>
    </submittedName>
    <submittedName>
        <fullName evidence="13">Putative multidrug export ATP-binding/permease protein SAV1866</fullName>
        <ecNumber evidence="13">3.6.3.-</ecNumber>
    </submittedName>
</protein>
<dbReference type="Pfam" id="PF00664">
    <property type="entry name" value="ABC_membrane"/>
    <property type="match status" value="1"/>
</dbReference>
<name>A0A174B2W2_9FIRM</name>
<dbReference type="RefSeq" id="WP_004848052.1">
    <property type="nucleotide sequence ID" value="NZ_AP028249.1"/>
</dbReference>
<keyword evidence="8 10" id="KW-0472">Membrane</keyword>
<comment type="subcellular location">
    <subcellularLocation>
        <location evidence="1">Cell membrane</location>
        <topology evidence="1">Multi-pass membrane protein</topology>
    </subcellularLocation>
</comment>
<dbReference type="GeneID" id="97329965"/>
<dbReference type="AlphaFoldDB" id="A0A174B2W2"/>
<dbReference type="PROSITE" id="PS00211">
    <property type="entry name" value="ABC_TRANSPORTER_1"/>
    <property type="match status" value="1"/>
</dbReference>
<dbReference type="SMART" id="SM00382">
    <property type="entry name" value="AAA"/>
    <property type="match status" value="1"/>
</dbReference>
<dbReference type="EMBL" id="RCYR01000012">
    <property type="protein sequence ID" value="RYS80116.1"/>
    <property type="molecule type" value="Genomic_DNA"/>
</dbReference>
<evidence type="ECO:0000259" key="12">
    <source>
        <dbReference type="PROSITE" id="PS50929"/>
    </source>
</evidence>
<dbReference type="PANTHER" id="PTHR43394:SF1">
    <property type="entry name" value="ATP-BINDING CASSETTE SUB-FAMILY B MEMBER 10, MITOCHONDRIAL"/>
    <property type="match status" value="1"/>
</dbReference>
<evidence type="ECO:0000256" key="7">
    <source>
        <dbReference type="ARBA" id="ARBA00022989"/>
    </source>
</evidence>
<keyword evidence="13" id="KW-0378">Hydrolase</keyword>
<evidence type="ECO:0000256" key="4">
    <source>
        <dbReference type="ARBA" id="ARBA00022692"/>
    </source>
</evidence>
<proteinExistence type="predicted"/>
<evidence type="ECO:0000256" key="10">
    <source>
        <dbReference type="SAM" id="Phobius"/>
    </source>
</evidence>
<dbReference type="Proteomes" id="UP000095787">
    <property type="component" value="Unassembled WGS sequence"/>
</dbReference>
<dbReference type="PROSITE" id="PS50929">
    <property type="entry name" value="ABC_TM1F"/>
    <property type="match status" value="1"/>
</dbReference>
<gene>
    <name evidence="14" type="ORF">EAI93_07500</name>
    <name evidence="13" type="ORF">ERS852456_01220</name>
</gene>
<reference evidence="13 15" key="1">
    <citation type="submission" date="2015-09" db="EMBL/GenBank/DDBJ databases">
        <authorList>
            <consortium name="Pathogen Informatics"/>
        </authorList>
    </citation>
    <scope>NUCLEOTIDE SEQUENCE [LARGE SCALE GENOMIC DNA]</scope>
    <source>
        <strain evidence="13 15">2789STDY5834841</strain>
    </source>
</reference>
<keyword evidence="4 10" id="KW-0812">Transmembrane</keyword>
<dbReference type="CDD" id="cd18548">
    <property type="entry name" value="ABC_6TM_Tm287_like"/>
    <property type="match status" value="1"/>
</dbReference>
<feature type="domain" description="ABC transmembrane type-1" evidence="12">
    <location>
        <begin position="214"/>
        <end position="456"/>
    </location>
</feature>
<evidence type="ECO:0000256" key="3">
    <source>
        <dbReference type="ARBA" id="ARBA00022475"/>
    </source>
</evidence>
<dbReference type="InterPro" id="IPR039421">
    <property type="entry name" value="Type_1_exporter"/>
</dbReference>
<evidence type="ECO:0000313" key="13">
    <source>
        <dbReference type="EMBL" id="CUN94733.1"/>
    </source>
</evidence>
<dbReference type="SUPFAM" id="SSF52540">
    <property type="entry name" value="P-loop containing nucleoside triphosphate hydrolases"/>
    <property type="match status" value="1"/>
</dbReference>
<organism evidence="13 15">
    <name type="scientific">[Ruminococcus] torques</name>
    <dbReference type="NCBI Taxonomy" id="33039"/>
    <lineage>
        <taxon>Bacteria</taxon>
        <taxon>Bacillati</taxon>
        <taxon>Bacillota</taxon>
        <taxon>Clostridia</taxon>
        <taxon>Lachnospirales</taxon>
        <taxon>Lachnospiraceae</taxon>
        <taxon>Mediterraneibacter</taxon>
    </lineage>
</organism>
<dbReference type="PROSITE" id="PS50893">
    <property type="entry name" value="ABC_TRANSPORTER_2"/>
    <property type="match status" value="1"/>
</dbReference>
<dbReference type="FunFam" id="3.40.50.300:FF:000221">
    <property type="entry name" value="Multidrug ABC transporter ATP-binding protein"/>
    <property type="match status" value="1"/>
</dbReference>
<feature type="domain" description="ABC transporter" evidence="11">
    <location>
        <begin position="491"/>
        <end position="726"/>
    </location>
</feature>
<keyword evidence="7 10" id="KW-1133">Transmembrane helix</keyword>
<sequence length="774" mass="85695">MKNLFKYASEHWKALLAIVAILIVQAYCDLSLPAYTSDIVNVGIQQGGVEDHIPDAISAEDMETLLLFTSEKDGKTVLSAYEKDDKTYEEQAYVLKDTVKEDTDRTEKLSGILAAPMMMAAGFESGSDMTADIEEQLKAQLPPEMISEDMTVLDILKMMPQEQKQAFVSEIEKKTEELPDTITEQAAVNYVKEAYADLGIDMDELQFRYLFSTGAKMIGLAFLGMVASVLVGFLASRVGAAAGRDLRGRVFKKVVGYSSNEFDHFSTASLITRSTNDIQQVQFIIVMLLRIVLYAPILAIGGIVQVFQTNVSMSWIIGLAVVLIALVVLVLFAVAMPKFKSLQKLVDKVNLVMREILTGLPVIRAFSTEKHEEKRFDKANMDLMKTNLFVNRAMTFMMPIMMLIMNGISVLIMWSGAKGINDGQMQVGDMMAFIQYTMQIIMGFLMICMLSVMLPRAAVAADRVDEVLSSRTVIHDPKTPKKFEEKQKGVLTFDHVSFKYPGADENVLEDITFTAKPGETTAIIGSTGSGKSTLVNLIPRFYDVTDGSIRLDGTDIREVTQHDLRDKLGYVPQKGLLFSGDIASNIMFGNPEGGGQEMKEAAQIAQATEFIEAKPNKYESPISQGGSNVSGGQKQRLSIARAIAKRPEVFIFDDSFSALDFKTDVALRKALKKRTKESTVLIVAQRISTILNAEQIIVLDDGKIAGIGTHKELLRNCEVYKQIAASQLSEKELQDGMQSEDRKTEDIKSETIKTEERKEAISAKTAEQEVRSDV</sequence>
<keyword evidence="6 13" id="KW-0067">ATP-binding</keyword>
<evidence type="ECO:0000256" key="5">
    <source>
        <dbReference type="ARBA" id="ARBA00022741"/>
    </source>
</evidence>
<dbReference type="InterPro" id="IPR003439">
    <property type="entry name" value="ABC_transporter-like_ATP-bd"/>
</dbReference>
<dbReference type="GO" id="GO:0015421">
    <property type="term" value="F:ABC-type oligopeptide transporter activity"/>
    <property type="evidence" value="ECO:0007669"/>
    <property type="project" value="TreeGrafter"/>
</dbReference>
<feature type="transmembrane region" description="Helical" evidence="10">
    <location>
        <begin position="217"/>
        <end position="240"/>
    </location>
</feature>
<evidence type="ECO:0000259" key="11">
    <source>
        <dbReference type="PROSITE" id="PS50893"/>
    </source>
</evidence>
<dbReference type="PANTHER" id="PTHR43394">
    <property type="entry name" value="ATP-DEPENDENT PERMEASE MDL1, MITOCHONDRIAL"/>
    <property type="match status" value="1"/>
</dbReference>
<dbReference type="InterPro" id="IPR003593">
    <property type="entry name" value="AAA+_ATPase"/>
</dbReference>
<dbReference type="GO" id="GO:0005886">
    <property type="term" value="C:plasma membrane"/>
    <property type="evidence" value="ECO:0007669"/>
    <property type="project" value="UniProtKB-SubCell"/>
</dbReference>
<dbReference type="InterPro" id="IPR017871">
    <property type="entry name" value="ABC_transporter-like_CS"/>
</dbReference>
<dbReference type="InterPro" id="IPR027417">
    <property type="entry name" value="P-loop_NTPase"/>
</dbReference>
<feature type="transmembrane region" description="Helical" evidence="10">
    <location>
        <begin position="283"/>
        <end position="307"/>
    </location>
</feature>
<dbReference type="Proteomes" id="UP000292665">
    <property type="component" value="Unassembled WGS sequence"/>
</dbReference>
<feature type="transmembrane region" description="Helical" evidence="10">
    <location>
        <begin position="434"/>
        <end position="454"/>
    </location>
</feature>
<dbReference type="EMBL" id="CYZO01000013">
    <property type="protein sequence ID" value="CUN94733.1"/>
    <property type="molecule type" value="Genomic_DNA"/>
</dbReference>
<reference evidence="14 16" key="2">
    <citation type="journal article" date="2019" name="Science, e1252229">
        <title>Invertible promoters mediate bacterial phase variation, antibiotic resistance, and host adaptation in the gut.</title>
        <authorList>
            <person name="Jiang X."/>
            <person name="Hall A.B."/>
            <person name="Arthur T.D."/>
            <person name="Plichta D.R."/>
            <person name="Covington C.T."/>
            <person name="Poyet M."/>
            <person name="Crothers J."/>
            <person name="Moses P.L."/>
            <person name="Tolonen A.C."/>
            <person name="Vlamakis H."/>
            <person name="Alm E.J."/>
            <person name="Xavier R.J."/>
        </authorList>
    </citation>
    <scope>NUCLEOTIDE SEQUENCE [LARGE SCALE GENOMIC DNA]</scope>
    <source>
        <strain evidence="16">aa_0143</strain>
        <strain evidence="14">Aa_0143</strain>
    </source>
</reference>
<dbReference type="Gene3D" id="1.20.1560.10">
    <property type="entry name" value="ABC transporter type 1, transmembrane domain"/>
    <property type="match status" value="1"/>
</dbReference>
<evidence type="ECO:0000313" key="15">
    <source>
        <dbReference type="Proteomes" id="UP000095787"/>
    </source>
</evidence>
<dbReference type="Gene3D" id="3.40.50.300">
    <property type="entry name" value="P-loop containing nucleotide triphosphate hydrolases"/>
    <property type="match status" value="1"/>
</dbReference>
<dbReference type="EC" id="3.6.3.-" evidence="13"/>
<dbReference type="Pfam" id="PF00005">
    <property type="entry name" value="ABC_tran"/>
    <property type="match status" value="1"/>
</dbReference>
<evidence type="ECO:0000256" key="6">
    <source>
        <dbReference type="ARBA" id="ARBA00022840"/>
    </source>
</evidence>
<evidence type="ECO:0000313" key="14">
    <source>
        <dbReference type="EMBL" id="RYS80116.1"/>
    </source>
</evidence>
<evidence type="ECO:0000256" key="9">
    <source>
        <dbReference type="SAM" id="MobiDB-lite"/>
    </source>
</evidence>
<dbReference type="GO" id="GO:0005524">
    <property type="term" value="F:ATP binding"/>
    <property type="evidence" value="ECO:0007669"/>
    <property type="project" value="UniProtKB-KW"/>
</dbReference>